<dbReference type="EMBL" id="CAJNNV010028873">
    <property type="protein sequence ID" value="CAE8625995.1"/>
    <property type="molecule type" value="Genomic_DNA"/>
</dbReference>
<accession>A0A813GL34</accession>
<protein>
    <submittedName>
        <fullName evidence="1">Uncharacterized protein</fullName>
    </submittedName>
</protein>
<name>A0A813GL34_POLGL</name>
<feature type="non-terminal residue" evidence="1">
    <location>
        <position position="313"/>
    </location>
</feature>
<evidence type="ECO:0000313" key="1">
    <source>
        <dbReference type="EMBL" id="CAE8625995.1"/>
    </source>
</evidence>
<keyword evidence="2" id="KW-1185">Reference proteome</keyword>
<sequence length="313" mass="33542">HLPDSIASLPELQWLYVYNNRLQVLPRRLLSRARKLERFFVEANPLSAETAVELLSDVPGSVRVLGVDAAQVQTAVAAKTGAPLQLPPSVNSGWMLPWGNLYAKLAPSSQLRRAEGVLPLSSPEPVYGGDVLVVAFAASQGEPEWLGSLGQVASGKVPLSEAKERIVREPVGSFSKIYEDLLGFDRPAQEPKAKGAACRLSAAAWLDPPGSALGGPAREPPPPGDSELLASFDVLSLCDTNAQWYCDAPERLNLEVEAKLKELVKKYRRVLFLGVSMGGFGALSNAHLAHTVAVFGPQIDLAVSHLRPGFSTP</sequence>
<dbReference type="AlphaFoldDB" id="A0A813GL34"/>
<dbReference type="InterPro" id="IPR032675">
    <property type="entry name" value="LRR_dom_sf"/>
</dbReference>
<evidence type="ECO:0000313" key="2">
    <source>
        <dbReference type="Proteomes" id="UP000654075"/>
    </source>
</evidence>
<feature type="non-terminal residue" evidence="1">
    <location>
        <position position="1"/>
    </location>
</feature>
<dbReference type="Gene3D" id="3.80.10.10">
    <property type="entry name" value="Ribonuclease Inhibitor"/>
    <property type="match status" value="1"/>
</dbReference>
<reference evidence="1" key="1">
    <citation type="submission" date="2021-02" db="EMBL/GenBank/DDBJ databases">
        <authorList>
            <person name="Dougan E. K."/>
            <person name="Rhodes N."/>
            <person name="Thang M."/>
            <person name="Chan C."/>
        </authorList>
    </citation>
    <scope>NUCLEOTIDE SEQUENCE</scope>
</reference>
<comment type="caution">
    <text evidence="1">The sequence shown here is derived from an EMBL/GenBank/DDBJ whole genome shotgun (WGS) entry which is preliminary data.</text>
</comment>
<proteinExistence type="predicted"/>
<dbReference type="Proteomes" id="UP000654075">
    <property type="component" value="Unassembled WGS sequence"/>
</dbReference>
<dbReference type="OrthoDB" id="676979at2759"/>
<organism evidence="1 2">
    <name type="scientific">Polarella glacialis</name>
    <name type="common">Dinoflagellate</name>
    <dbReference type="NCBI Taxonomy" id="89957"/>
    <lineage>
        <taxon>Eukaryota</taxon>
        <taxon>Sar</taxon>
        <taxon>Alveolata</taxon>
        <taxon>Dinophyceae</taxon>
        <taxon>Suessiales</taxon>
        <taxon>Suessiaceae</taxon>
        <taxon>Polarella</taxon>
    </lineage>
</organism>
<dbReference type="SUPFAM" id="SSF52058">
    <property type="entry name" value="L domain-like"/>
    <property type="match status" value="1"/>
</dbReference>
<gene>
    <name evidence="1" type="ORF">PGLA1383_LOCUS42971</name>
</gene>